<dbReference type="InterPro" id="IPR051217">
    <property type="entry name" value="Insect_Cuticle_Struc_Prot"/>
</dbReference>
<organism evidence="5 6">
    <name type="scientific">Chilo suppressalis</name>
    <name type="common">Asiatic rice borer moth</name>
    <dbReference type="NCBI Taxonomy" id="168631"/>
    <lineage>
        <taxon>Eukaryota</taxon>
        <taxon>Metazoa</taxon>
        <taxon>Ecdysozoa</taxon>
        <taxon>Arthropoda</taxon>
        <taxon>Hexapoda</taxon>
        <taxon>Insecta</taxon>
        <taxon>Pterygota</taxon>
        <taxon>Neoptera</taxon>
        <taxon>Endopterygota</taxon>
        <taxon>Lepidoptera</taxon>
        <taxon>Glossata</taxon>
        <taxon>Ditrysia</taxon>
        <taxon>Pyraloidea</taxon>
        <taxon>Crambidae</taxon>
        <taxon>Crambinae</taxon>
        <taxon>Chilo</taxon>
    </lineage>
</organism>
<dbReference type="InterPro" id="IPR000618">
    <property type="entry name" value="Insect_cuticle"/>
</dbReference>
<evidence type="ECO:0000256" key="1">
    <source>
        <dbReference type="ARBA" id="ARBA00022460"/>
    </source>
</evidence>
<keyword evidence="1 3" id="KW-0193">Cuticle</keyword>
<evidence type="ECO:0000256" key="4">
    <source>
        <dbReference type="SAM" id="MobiDB-lite"/>
    </source>
</evidence>
<dbReference type="Proteomes" id="UP001153292">
    <property type="component" value="Chromosome 3"/>
</dbReference>
<feature type="region of interest" description="Disordered" evidence="4">
    <location>
        <begin position="1"/>
        <end position="29"/>
    </location>
</feature>
<proteinExistence type="predicted"/>
<keyword evidence="2" id="KW-0732">Signal</keyword>
<protein>
    <submittedName>
        <fullName evidence="5">Uncharacterized protein</fullName>
    </submittedName>
</protein>
<dbReference type="PROSITE" id="PS00233">
    <property type="entry name" value="CHIT_BIND_RR_1"/>
    <property type="match status" value="1"/>
</dbReference>
<sequence>MPTRPLFPGAKPGIKTSGRQSYMGQHEANHTTRALPTIRQTVLCFQAVPNYSFNYAVNDPHTGDNKAQSEQRSGDYVKGSYSLAEPDGTIRVVDYTAGPHSGFNAVVKRVGAAVHPQIITPIVKTVAPIIAPASLVGVGDWGGHGYTGGWNTGLGAWGVGLGGLGWGQGLGAWAGH</sequence>
<accession>A0ABN8B5K8</accession>
<dbReference type="EMBL" id="OU963896">
    <property type="protein sequence ID" value="CAH0404659.1"/>
    <property type="molecule type" value="Genomic_DNA"/>
</dbReference>
<dbReference type="Pfam" id="PF00379">
    <property type="entry name" value="Chitin_bind_4"/>
    <property type="match status" value="1"/>
</dbReference>
<gene>
    <name evidence="5" type="ORF">CHILSU_LOCUS8005</name>
</gene>
<dbReference type="PANTHER" id="PTHR12236:SF95">
    <property type="entry name" value="CUTICULAR PROTEIN 76BD, ISOFORM C-RELATED"/>
    <property type="match status" value="1"/>
</dbReference>
<dbReference type="PANTHER" id="PTHR12236">
    <property type="entry name" value="STRUCTURAL CONTITUENT OF CUTICLE"/>
    <property type="match status" value="1"/>
</dbReference>
<evidence type="ECO:0000256" key="2">
    <source>
        <dbReference type="ARBA" id="ARBA00022729"/>
    </source>
</evidence>
<evidence type="ECO:0000313" key="5">
    <source>
        <dbReference type="EMBL" id="CAH0404659.1"/>
    </source>
</evidence>
<dbReference type="PRINTS" id="PR00947">
    <property type="entry name" value="CUTICLE"/>
</dbReference>
<reference evidence="5" key="1">
    <citation type="submission" date="2021-12" db="EMBL/GenBank/DDBJ databases">
        <authorList>
            <person name="King R."/>
        </authorList>
    </citation>
    <scope>NUCLEOTIDE SEQUENCE</scope>
</reference>
<keyword evidence="6" id="KW-1185">Reference proteome</keyword>
<dbReference type="PROSITE" id="PS51155">
    <property type="entry name" value="CHIT_BIND_RR_2"/>
    <property type="match status" value="1"/>
</dbReference>
<dbReference type="InterPro" id="IPR031311">
    <property type="entry name" value="CHIT_BIND_RR_consensus"/>
</dbReference>
<evidence type="ECO:0000313" key="6">
    <source>
        <dbReference type="Proteomes" id="UP001153292"/>
    </source>
</evidence>
<name>A0ABN8B5K8_CHISP</name>
<evidence type="ECO:0000256" key="3">
    <source>
        <dbReference type="PROSITE-ProRule" id="PRU00497"/>
    </source>
</evidence>